<evidence type="ECO:0000256" key="6">
    <source>
        <dbReference type="ARBA" id="ARBA00022989"/>
    </source>
</evidence>
<dbReference type="InterPro" id="IPR036259">
    <property type="entry name" value="MFS_trans_sf"/>
</dbReference>
<feature type="transmembrane region" description="Helical" evidence="8">
    <location>
        <begin position="135"/>
        <end position="157"/>
    </location>
</feature>
<dbReference type="InterPro" id="IPR020846">
    <property type="entry name" value="MFS_dom"/>
</dbReference>
<dbReference type="STRING" id="1461693.ATO10_08868"/>
<reference evidence="10 11" key="1">
    <citation type="submission" date="2013-04" db="EMBL/GenBank/DDBJ databases">
        <title>Shimia sp. 22II-S11-Z10 Genome Sequencing.</title>
        <authorList>
            <person name="Lai Q."/>
            <person name="Li G."/>
            <person name="Shao Z."/>
        </authorList>
    </citation>
    <scope>NUCLEOTIDE SEQUENCE [LARGE SCALE GENOMIC DNA]</scope>
    <source>
        <strain evidence="11">22II-S11-Z10</strain>
    </source>
</reference>
<dbReference type="PANTHER" id="PTHR23504:SF15">
    <property type="entry name" value="MAJOR FACILITATOR SUPERFAMILY (MFS) PROFILE DOMAIN-CONTAINING PROTEIN"/>
    <property type="match status" value="1"/>
</dbReference>
<dbReference type="EMBL" id="AQQY01000005">
    <property type="protein sequence ID" value="KCV81945.1"/>
    <property type="molecule type" value="Genomic_DNA"/>
</dbReference>
<feature type="transmembrane region" description="Helical" evidence="8">
    <location>
        <begin position="46"/>
        <end position="65"/>
    </location>
</feature>
<feature type="transmembrane region" description="Helical" evidence="8">
    <location>
        <begin position="102"/>
        <end position="123"/>
    </location>
</feature>
<name>A0A058ZL47_9RHOB</name>
<evidence type="ECO:0000256" key="1">
    <source>
        <dbReference type="ARBA" id="ARBA00003279"/>
    </source>
</evidence>
<dbReference type="PROSITE" id="PS50850">
    <property type="entry name" value="MFS"/>
    <property type="match status" value="1"/>
</dbReference>
<dbReference type="InterPro" id="IPR001958">
    <property type="entry name" value="Tet-R_TetA/multi-R_MdtG-like"/>
</dbReference>
<feature type="transmembrane region" description="Helical" evidence="8">
    <location>
        <begin position="7"/>
        <end position="26"/>
    </location>
</feature>
<dbReference type="PANTHER" id="PTHR23504">
    <property type="entry name" value="MAJOR FACILITATOR SUPERFAMILY DOMAIN-CONTAINING PROTEIN 10"/>
    <property type="match status" value="1"/>
</dbReference>
<comment type="function">
    <text evidence="1">Resistance to tetracycline by an active tetracycline efflux. This is an energy-dependent process that decreases the accumulation of the antibiotic in whole cells. This protein functions as a metal-tetracycline/H(+) antiporter.</text>
</comment>
<accession>A0A058ZL47</accession>
<dbReference type="GO" id="GO:0016020">
    <property type="term" value="C:membrane"/>
    <property type="evidence" value="ECO:0007669"/>
    <property type="project" value="UniProtKB-SubCell"/>
</dbReference>
<comment type="similarity">
    <text evidence="3">Belongs to the major facilitator superfamily. TCR/Tet family.</text>
</comment>
<proteinExistence type="inferred from homology"/>
<comment type="caution">
    <text evidence="10">The sequence shown here is derived from an EMBL/GenBank/DDBJ whole genome shotgun (WGS) entry which is preliminary data.</text>
</comment>
<sequence length="401" mass="42291">MRDRLPLIFIFATITIDAMGIGLIVPVMPDLLQQVQGADLSLAAKWGGVLATSFAVMQFLFSPLLGNLSDRFGRRPVLLVSLAVMAADYMVMALAHSIWLLLIARIVGGITAATSSTATAYLADISAPEQKAARFGLIGAAFGLGFVIGPVIGGLLGELGPRAPFWAAAGIALANLLLGLIALPETLPANKRRRFEWTRANPLGAFRAMSALPGLRQLLGLSFLYEFAYGVYPAVWAYFTQLRFGWEPRTIGPSLAVFGLSMAICQGALIRPILKRLGERYTAMLGFVISTIAMAAMAFVTQSALAFALIPLGALGAVTGPALQGMMSRRAAASQQGELQGAVSSARAIAMILSPLVMTQSFALFTHADTPLFFPGAPFVVAAAVMALCALGLSTMRRAGI</sequence>
<dbReference type="Proteomes" id="UP000024836">
    <property type="component" value="Unassembled WGS sequence"/>
</dbReference>
<dbReference type="RefSeq" id="WP_035250648.1">
    <property type="nucleotide sequence ID" value="NZ_AQQY01000005.1"/>
</dbReference>
<keyword evidence="5 8" id="KW-0812">Transmembrane</keyword>
<evidence type="ECO:0000256" key="8">
    <source>
        <dbReference type="SAM" id="Phobius"/>
    </source>
</evidence>
<dbReference type="SUPFAM" id="SSF103473">
    <property type="entry name" value="MFS general substrate transporter"/>
    <property type="match status" value="1"/>
</dbReference>
<dbReference type="Pfam" id="PF07690">
    <property type="entry name" value="MFS_1"/>
    <property type="match status" value="1"/>
</dbReference>
<protein>
    <submittedName>
        <fullName evidence="10">Major facilitator superfamily protein</fullName>
    </submittedName>
</protein>
<dbReference type="OrthoDB" id="9764259at2"/>
<organism evidence="10 11">
    <name type="scientific">Actibacterium atlanticum</name>
    <dbReference type="NCBI Taxonomy" id="1461693"/>
    <lineage>
        <taxon>Bacteria</taxon>
        <taxon>Pseudomonadati</taxon>
        <taxon>Pseudomonadota</taxon>
        <taxon>Alphaproteobacteria</taxon>
        <taxon>Rhodobacterales</taxon>
        <taxon>Roseobacteraceae</taxon>
        <taxon>Actibacterium</taxon>
    </lineage>
</organism>
<evidence type="ECO:0000256" key="7">
    <source>
        <dbReference type="ARBA" id="ARBA00023136"/>
    </source>
</evidence>
<dbReference type="PRINTS" id="PR01035">
    <property type="entry name" value="TCRTETA"/>
</dbReference>
<dbReference type="GO" id="GO:0022857">
    <property type="term" value="F:transmembrane transporter activity"/>
    <property type="evidence" value="ECO:0007669"/>
    <property type="project" value="InterPro"/>
</dbReference>
<feature type="transmembrane region" description="Helical" evidence="8">
    <location>
        <begin position="372"/>
        <end position="393"/>
    </location>
</feature>
<feature type="transmembrane region" description="Helical" evidence="8">
    <location>
        <begin position="306"/>
        <end position="327"/>
    </location>
</feature>
<dbReference type="CDD" id="cd17388">
    <property type="entry name" value="MFS_TetA"/>
    <property type="match status" value="1"/>
</dbReference>
<keyword evidence="7 8" id="KW-0472">Membrane</keyword>
<feature type="transmembrane region" description="Helical" evidence="8">
    <location>
        <begin position="163"/>
        <end position="183"/>
    </location>
</feature>
<dbReference type="InterPro" id="IPR011701">
    <property type="entry name" value="MFS"/>
</dbReference>
<feature type="domain" description="Major facilitator superfamily (MFS) profile" evidence="9">
    <location>
        <begin position="6"/>
        <end position="395"/>
    </location>
</feature>
<comment type="subcellular location">
    <subcellularLocation>
        <location evidence="2">Membrane</location>
        <topology evidence="2">Multi-pass membrane protein</topology>
    </subcellularLocation>
</comment>
<evidence type="ECO:0000256" key="2">
    <source>
        <dbReference type="ARBA" id="ARBA00004141"/>
    </source>
</evidence>
<dbReference type="InterPro" id="IPR005829">
    <property type="entry name" value="Sugar_transporter_CS"/>
</dbReference>
<dbReference type="Gene3D" id="1.20.1250.20">
    <property type="entry name" value="MFS general substrate transporter like domains"/>
    <property type="match status" value="1"/>
</dbReference>
<dbReference type="AlphaFoldDB" id="A0A058ZL47"/>
<feature type="transmembrane region" description="Helical" evidence="8">
    <location>
        <begin position="348"/>
        <end position="366"/>
    </location>
</feature>
<keyword evidence="11" id="KW-1185">Reference proteome</keyword>
<evidence type="ECO:0000259" key="9">
    <source>
        <dbReference type="PROSITE" id="PS50850"/>
    </source>
</evidence>
<keyword evidence="6 8" id="KW-1133">Transmembrane helix</keyword>
<evidence type="ECO:0000256" key="4">
    <source>
        <dbReference type="ARBA" id="ARBA00022448"/>
    </source>
</evidence>
<evidence type="ECO:0000313" key="11">
    <source>
        <dbReference type="Proteomes" id="UP000024836"/>
    </source>
</evidence>
<gene>
    <name evidence="10" type="ORF">ATO10_08868</name>
</gene>
<dbReference type="PROSITE" id="PS00216">
    <property type="entry name" value="SUGAR_TRANSPORT_1"/>
    <property type="match status" value="1"/>
</dbReference>
<feature type="transmembrane region" description="Helical" evidence="8">
    <location>
        <begin position="218"/>
        <end position="239"/>
    </location>
</feature>
<evidence type="ECO:0000256" key="3">
    <source>
        <dbReference type="ARBA" id="ARBA00007520"/>
    </source>
</evidence>
<feature type="transmembrane region" description="Helical" evidence="8">
    <location>
        <begin position="251"/>
        <end position="269"/>
    </location>
</feature>
<feature type="transmembrane region" description="Helical" evidence="8">
    <location>
        <begin position="281"/>
        <end position="300"/>
    </location>
</feature>
<keyword evidence="4" id="KW-0813">Transport</keyword>
<evidence type="ECO:0000256" key="5">
    <source>
        <dbReference type="ARBA" id="ARBA00022692"/>
    </source>
</evidence>
<dbReference type="eggNOG" id="COG2814">
    <property type="taxonomic scope" value="Bacteria"/>
</dbReference>
<evidence type="ECO:0000313" key="10">
    <source>
        <dbReference type="EMBL" id="KCV81945.1"/>
    </source>
</evidence>
<feature type="transmembrane region" description="Helical" evidence="8">
    <location>
        <begin position="77"/>
        <end position="96"/>
    </location>
</feature>